<dbReference type="HOGENOM" id="CLU_2327374_0_0_2"/>
<evidence type="ECO:0000256" key="1">
    <source>
        <dbReference type="ARBA" id="ARBA00003908"/>
    </source>
</evidence>
<dbReference type="GO" id="GO:0019164">
    <property type="term" value="F:pyruvate synthase activity"/>
    <property type="evidence" value="ECO:0007669"/>
    <property type="project" value="UniProtKB-ARBA"/>
</dbReference>
<dbReference type="GO" id="GO:0047553">
    <property type="term" value="F:2-oxoglutarate synthase activity"/>
    <property type="evidence" value="ECO:0007669"/>
    <property type="project" value="UniProtKB-ARBA"/>
</dbReference>
<evidence type="ECO:0000259" key="6">
    <source>
        <dbReference type="Pfam" id="PF02779"/>
    </source>
</evidence>
<dbReference type="Pfam" id="PF02779">
    <property type="entry name" value="Transket_pyr"/>
    <property type="match status" value="1"/>
</dbReference>
<protein>
    <recommendedName>
        <fullName evidence="3">2-oxoacid oxidoreductase (ferredoxin)</fullName>
        <ecNumber evidence="3">1.2.7.11</ecNumber>
    </recommendedName>
</protein>
<evidence type="ECO:0000256" key="5">
    <source>
        <dbReference type="ARBA" id="ARBA00048893"/>
    </source>
</evidence>
<reference evidence="7 8" key="1">
    <citation type="journal article" date="2009" name="Proc. Natl. Acad. Sci. U.S.A.">
        <title>Biogeography of the Sulfolobus islandicus pan-genome.</title>
        <authorList>
            <person name="Reno M.L."/>
            <person name="Held N.L."/>
            <person name="Fields C.J."/>
            <person name="Burke P.V."/>
            <person name="Whitaker R.J."/>
        </authorList>
    </citation>
    <scope>NUCLEOTIDE SEQUENCE [LARGE SCALE GENOMIC DNA]</scope>
    <source>
        <strain evidence="7 8">M.16.27</strain>
    </source>
</reference>
<dbReference type="GO" id="GO:0018491">
    <property type="term" value="F:2-oxobutyrate synthase activity"/>
    <property type="evidence" value="ECO:0007669"/>
    <property type="project" value="UniProtKB-ARBA"/>
</dbReference>
<comment type="subunit">
    <text evidence="2">Heterodimer composed of an alpha and a beta subunit.</text>
</comment>
<dbReference type="Proteomes" id="UP000002307">
    <property type="component" value="Chromosome"/>
</dbReference>
<dbReference type="InterPro" id="IPR029061">
    <property type="entry name" value="THDP-binding"/>
</dbReference>
<dbReference type="PANTHER" id="PTHR43257:SF2">
    <property type="entry name" value="PYRUVATE DEHYDROGENASE E1 COMPONENT SUBUNIT BETA"/>
    <property type="match status" value="1"/>
</dbReference>
<dbReference type="AlphaFoldDB" id="C3N2T6"/>
<name>C3N2T6_SACI3</name>
<evidence type="ECO:0000313" key="8">
    <source>
        <dbReference type="Proteomes" id="UP000002307"/>
    </source>
</evidence>
<organism evidence="7 8">
    <name type="scientific">Saccharolobus islandicus (strain M.16.27)</name>
    <name type="common">Sulfolobus islandicus</name>
    <dbReference type="NCBI Taxonomy" id="427318"/>
    <lineage>
        <taxon>Archaea</taxon>
        <taxon>Thermoproteota</taxon>
        <taxon>Thermoprotei</taxon>
        <taxon>Sulfolobales</taxon>
        <taxon>Sulfolobaceae</taxon>
        <taxon>Saccharolobus</taxon>
    </lineage>
</organism>
<feature type="domain" description="Transketolase-like pyrimidine-binding" evidence="6">
    <location>
        <begin position="7"/>
        <end position="73"/>
    </location>
</feature>
<keyword evidence="7" id="KW-0670">Pyruvate</keyword>
<evidence type="ECO:0000313" key="7">
    <source>
        <dbReference type="EMBL" id="ACP56433.1"/>
    </source>
</evidence>
<dbReference type="Gene3D" id="3.40.50.970">
    <property type="match status" value="1"/>
</dbReference>
<dbReference type="InterPro" id="IPR005475">
    <property type="entry name" value="Transketolase-like_Pyr-bd"/>
</dbReference>
<dbReference type="GeneID" id="84059816"/>
<comment type="catalytic activity">
    <reaction evidence="5">
        <text>a 2-oxocarboxylate + 2 oxidized [2Fe-2S]-[ferredoxin] + CoA = an acyl-CoA + 2 reduced [2Fe-2S]-[ferredoxin] + CO2 + H(+)</text>
        <dbReference type="Rhea" id="RHEA:42316"/>
        <dbReference type="Rhea" id="RHEA-COMP:10000"/>
        <dbReference type="Rhea" id="RHEA-COMP:10001"/>
        <dbReference type="ChEBI" id="CHEBI:15378"/>
        <dbReference type="ChEBI" id="CHEBI:16526"/>
        <dbReference type="ChEBI" id="CHEBI:33737"/>
        <dbReference type="ChEBI" id="CHEBI:33738"/>
        <dbReference type="ChEBI" id="CHEBI:35179"/>
        <dbReference type="ChEBI" id="CHEBI:57287"/>
        <dbReference type="ChEBI" id="CHEBI:58342"/>
        <dbReference type="EC" id="1.2.7.11"/>
    </reaction>
</comment>
<keyword evidence="4" id="KW-0786">Thiamine pyrophosphate</keyword>
<evidence type="ECO:0000256" key="2">
    <source>
        <dbReference type="ARBA" id="ARBA00011631"/>
    </source>
</evidence>
<dbReference type="SUPFAM" id="SSF52518">
    <property type="entry name" value="Thiamin diphosphate-binding fold (THDP-binding)"/>
    <property type="match status" value="1"/>
</dbReference>
<dbReference type="EC" id="1.2.7.11" evidence="3"/>
<evidence type="ECO:0000256" key="3">
    <source>
        <dbReference type="ARBA" id="ARBA00012691"/>
    </source>
</evidence>
<gene>
    <name evidence="7" type="ordered locus">M1627_2596</name>
</gene>
<comment type="function">
    <text evidence="1">Catalyzes the coenzyme A-dependent oxidative decarboxylation of different 2-oxoacids such as 2-oxoglutarate, pyruvate and 2-oxobutyrate to form their CoA derivatives.</text>
</comment>
<evidence type="ECO:0000256" key="4">
    <source>
        <dbReference type="ARBA" id="ARBA00023052"/>
    </source>
</evidence>
<sequence length="98" mass="11179">MKIRGIAQAISEAIKQEMERNDRIVVLGEDVTYWGAVFGFTMGLFEKFDRKRVFDTPIAEQTFMGMAVGVGLSLRFHEFVFNPSSSYPLFSSSCRLRD</sequence>
<dbReference type="EMBL" id="CP001401">
    <property type="protein sequence ID" value="ACP56433.1"/>
    <property type="molecule type" value="Genomic_DNA"/>
</dbReference>
<proteinExistence type="predicted"/>
<accession>C3N2T6</accession>
<dbReference type="PANTHER" id="PTHR43257">
    <property type="entry name" value="PYRUVATE DEHYDROGENASE E1 COMPONENT BETA SUBUNIT"/>
    <property type="match status" value="1"/>
</dbReference>
<dbReference type="RefSeq" id="WP_012719199.1">
    <property type="nucleotide sequence ID" value="NC_012632.1"/>
</dbReference>
<dbReference type="KEGG" id="sim:M1627_2596"/>